<feature type="domain" description="SIS" evidence="6">
    <location>
        <begin position="35"/>
        <end position="189"/>
    </location>
</feature>
<gene>
    <name evidence="7" type="ORF">QO014_000971</name>
</gene>
<sequence length="377" mass="39957">MTEQRDNFLSQIRSLGELVKTETMAIEARARLLLTTPEIYGIRQIILTGSGDSFFAAVAAAPAIRAWTGLPVQPMVSMEASRYIDHGVARESGRNRGILVVALSNSGEGARVVEAATRLRAFGALTLALTANNDSRLGKACERVLNVAVPSGAPAPGTRSYVASLLGAYLLGIRIAEVLMTKTMDEANALRKELTDLSIGLSGLSEKLEPIVERTVGGWAGFHAANFIGSGPSFGTASFAAAKLVEAAGVHATPQDAEEFHHLDFFVDNPASVPAILFAPAKALSRTRAKELVDTLTMIQRPFLVATDDPDFAPADRLLLLPATSELFAPIVQTVPATLVAAFWAHAIGAKHYRGHAGLWAGAQGATIVRNSPIELD</sequence>
<evidence type="ECO:0000256" key="5">
    <source>
        <dbReference type="ARBA" id="ARBA00022962"/>
    </source>
</evidence>
<dbReference type="Proteomes" id="UP001241603">
    <property type="component" value="Unassembled WGS sequence"/>
</dbReference>
<dbReference type="InterPro" id="IPR001347">
    <property type="entry name" value="SIS_dom"/>
</dbReference>
<evidence type="ECO:0000256" key="1">
    <source>
        <dbReference type="ARBA" id="ARBA00001031"/>
    </source>
</evidence>
<evidence type="ECO:0000259" key="6">
    <source>
        <dbReference type="PROSITE" id="PS51464"/>
    </source>
</evidence>
<protein>
    <recommendedName>
        <fullName evidence="3">Glutamine--fructose-6-phosphate aminotransferase [isomerizing]</fullName>
        <ecNumber evidence="2">2.6.1.16</ecNumber>
    </recommendedName>
</protein>
<keyword evidence="5" id="KW-0315">Glutamine amidotransferase</keyword>
<dbReference type="GO" id="GO:0004360">
    <property type="term" value="F:glutamine-fructose-6-phosphate transaminase (isomerizing) activity"/>
    <property type="evidence" value="ECO:0007669"/>
    <property type="project" value="UniProtKB-EC"/>
</dbReference>
<dbReference type="PANTHER" id="PTHR10937:SF0">
    <property type="entry name" value="GLUTAMINE--FRUCTOSE-6-PHOSPHATE TRANSAMINASE (ISOMERIZING)"/>
    <property type="match status" value="1"/>
</dbReference>
<dbReference type="SUPFAM" id="SSF53697">
    <property type="entry name" value="SIS domain"/>
    <property type="match status" value="1"/>
</dbReference>
<evidence type="ECO:0000256" key="2">
    <source>
        <dbReference type="ARBA" id="ARBA00012916"/>
    </source>
</evidence>
<dbReference type="EMBL" id="JAUSVO010000001">
    <property type="protein sequence ID" value="MDQ0436601.1"/>
    <property type="molecule type" value="Genomic_DNA"/>
</dbReference>
<evidence type="ECO:0000313" key="7">
    <source>
        <dbReference type="EMBL" id="MDQ0436601.1"/>
    </source>
</evidence>
<keyword evidence="4 7" id="KW-0032">Aminotransferase</keyword>
<proteinExistence type="predicted"/>
<dbReference type="InterPro" id="IPR046348">
    <property type="entry name" value="SIS_dom_sf"/>
</dbReference>
<dbReference type="Pfam" id="PF01380">
    <property type="entry name" value="SIS"/>
    <property type="match status" value="1"/>
</dbReference>
<evidence type="ECO:0000313" key="8">
    <source>
        <dbReference type="Proteomes" id="UP001241603"/>
    </source>
</evidence>
<reference evidence="7 8" key="1">
    <citation type="submission" date="2023-07" db="EMBL/GenBank/DDBJ databases">
        <title>Genomic Encyclopedia of Type Strains, Phase IV (KMG-IV): sequencing the most valuable type-strain genomes for metagenomic binning, comparative biology and taxonomic classification.</title>
        <authorList>
            <person name="Goeker M."/>
        </authorList>
    </citation>
    <scope>NUCLEOTIDE SEQUENCE [LARGE SCALE GENOMIC DNA]</scope>
    <source>
        <strain evidence="7 8">B6-8</strain>
    </source>
</reference>
<evidence type="ECO:0000256" key="3">
    <source>
        <dbReference type="ARBA" id="ARBA00016090"/>
    </source>
</evidence>
<dbReference type="PANTHER" id="PTHR10937">
    <property type="entry name" value="GLUCOSAMINE--FRUCTOSE-6-PHOSPHATE AMINOTRANSFERASE, ISOMERIZING"/>
    <property type="match status" value="1"/>
</dbReference>
<dbReference type="EC" id="2.6.1.16" evidence="2"/>
<comment type="caution">
    <text evidence="7">The sequence shown here is derived from an EMBL/GenBank/DDBJ whole genome shotgun (WGS) entry which is preliminary data.</text>
</comment>
<accession>A0ABU0H544</accession>
<dbReference type="PROSITE" id="PS51464">
    <property type="entry name" value="SIS"/>
    <property type="match status" value="1"/>
</dbReference>
<comment type="catalytic activity">
    <reaction evidence="1">
        <text>D-fructose 6-phosphate + L-glutamine = D-glucosamine 6-phosphate + L-glutamate</text>
        <dbReference type="Rhea" id="RHEA:13237"/>
        <dbReference type="ChEBI" id="CHEBI:29985"/>
        <dbReference type="ChEBI" id="CHEBI:58359"/>
        <dbReference type="ChEBI" id="CHEBI:58725"/>
        <dbReference type="ChEBI" id="CHEBI:61527"/>
        <dbReference type="EC" id="2.6.1.16"/>
    </reaction>
</comment>
<organism evidence="7 8">
    <name type="scientific">Kaistia dalseonensis</name>
    <dbReference type="NCBI Taxonomy" id="410840"/>
    <lineage>
        <taxon>Bacteria</taxon>
        <taxon>Pseudomonadati</taxon>
        <taxon>Pseudomonadota</taxon>
        <taxon>Alphaproteobacteria</taxon>
        <taxon>Hyphomicrobiales</taxon>
        <taxon>Kaistiaceae</taxon>
        <taxon>Kaistia</taxon>
    </lineage>
</organism>
<name>A0ABU0H544_9HYPH</name>
<keyword evidence="7" id="KW-0808">Transferase</keyword>
<keyword evidence="8" id="KW-1185">Reference proteome</keyword>
<dbReference type="Gene3D" id="3.40.50.10490">
    <property type="entry name" value="Glucose-6-phosphate isomerase like protein, domain 1"/>
    <property type="match status" value="2"/>
</dbReference>
<dbReference type="RefSeq" id="WP_266347495.1">
    <property type="nucleotide sequence ID" value="NZ_JAPKNG010000001.1"/>
</dbReference>
<evidence type="ECO:0000256" key="4">
    <source>
        <dbReference type="ARBA" id="ARBA00022576"/>
    </source>
</evidence>